<proteinExistence type="predicted"/>
<keyword evidence="2" id="KW-1185">Reference proteome</keyword>
<reference evidence="1 2" key="1">
    <citation type="submission" date="2021-03" db="EMBL/GenBank/DDBJ databases">
        <title>Genomic Encyclopedia of Type Strains, Phase IV (KMG-IV): sequencing the most valuable type-strain genomes for metagenomic binning, comparative biology and taxonomic classification.</title>
        <authorList>
            <person name="Goeker M."/>
        </authorList>
    </citation>
    <scope>NUCLEOTIDE SEQUENCE [LARGE SCALE GENOMIC DNA]</scope>
    <source>
        <strain evidence="1 2">DSM 24738</strain>
    </source>
</reference>
<organism evidence="1 2">
    <name type="scientific">Ammoniphilus resinae</name>
    <dbReference type="NCBI Taxonomy" id="861532"/>
    <lineage>
        <taxon>Bacteria</taxon>
        <taxon>Bacillati</taxon>
        <taxon>Bacillota</taxon>
        <taxon>Bacilli</taxon>
        <taxon>Bacillales</taxon>
        <taxon>Paenibacillaceae</taxon>
        <taxon>Aneurinibacillus group</taxon>
        <taxon>Ammoniphilus</taxon>
    </lineage>
</organism>
<protein>
    <submittedName>
        <fullName evidence="1">Uncharacterized protein</fullName>
    </submittedName>
</protein>
<dbReference type="Proteomes" id="UP001519343">
    <property type="component" value="Unassembled WGS sequence"/>
</dbReference>
<evidence type="ECO:0000313" key="1">
    <source>
        <dbReference type="EMBL" id="MBP1934330.1"/>
    </source>
</evidence>
<dbReference type="RefSeq" id="WP_209812330.1">
    <property type="nucleotide sequence ID" value="NZ_JAGGKT010000019.1"/>
</dbReference>
<evidence type="ECO:0000313" key="2">
    <source>
        <dbReference type="Proteomes" id="UP001519343"/>
    </source>
</evidence>
<gene>
    <name evidence="1" type="ORF">J2Z37_004350</name>
</gene>
<sequence>MKYKIKYTEVDQATNYPLDVLSGLTGLGQETIQRLISEKAFSTSHTDEGKETVNGKDFLQWCHSVDNTIEVEQDTYPTMKVNE</sequence>
<accession>A0ABS4GWT9</accession>
<name>A0ABS4GWT9_9BACL</name>
<comment type="caution">
    <text evidence="1">The sequence shown here is derived from an EMBL/GenBank/DDBJ whole genome shotgun (WGS) entry which is preliminary data.</text>
</comment>
<dbReference type="EMBL" id="JAGGKT010000019">
    <property type="protein sequence ID" value="MBP1934330.1"/>
    <property type="molecule type" value="Genomic_DNA"/>
</dbReference>